<dbReference type="Proteomes" id="UP000261540">
    <property type="component" value="Unplaced"/>
</dbReference>
<dbReference type="Ensembl" id="ENSPKIT00000041983.1">
    <property type="protein sequence ID" value="ENSPKIP00000017471.1"/>
    <property type="gene ID" value="ENSPKIG00000003371.1"/>
</dbReference>
<dbReference type="InterPro" id="IPR036179">
    <property type="entry name" value="Ig-like_dom_sf"/>
</dbReference>
<evidence type="ECO:0000256" key="2">
    <source>
        <dbReference type="ARBA" id="ARBA00022692"/>
    </source>
</evidence>
<evidence type="ECO:0000313" key="8">
    <source>
        <dbReference type="Proteomes" id="UP000261540"/>
    </source>
</evidence>
<dbReference type="InterPro" id="IPR013783">
    <property type="entry name" value="Ig-like_fold"/>
</dbReference>
<name>A0A3B3RIF3_9TELE</name>
<feature type="transmembrane region" description="Helical" evidence="5">
    <location>
        <begin position="161"/>
        <end position="185"/>
    </location>
</feature>
<dbReference type="PANTHER" id="PTHR11860:SF87">
    <property type="entry name" value="CMRF35-LIKE MOLECULE 8"/>
    <property type="match status" value="1"/>
</dbReference>
<dbReference type="GO" id="GO:0005886">
    <property type="term" value="C:plasma membrane"/>
    <property type="evidence" value="ECO:0007669"/>
    <property type="project" value="TreeGrafter"/>
</dbReference>
<feature type="region of interest" description="Disordered" evidence="4">
    <location>
        <begin position="130"/>
        <end position="153"/>
    </location>
</feature>
<keyword evidence="8" id="KW-1185">Reference proteome</keyword>
<reference evidence="7" key="2">
    <citation type="submission" date="2025-09" db="UniProtKB">
        <authorList>
            <consortium name="Ensembl"/>
        </authorList>
    </citation>
    <scope>IDENTIFICATION</scope>
</reference>
<comment type="subcellular location">
    <subcellularLocation>
        <location evidence="1">Membrane</location>
    </subcellularLocation>
</comment>
<dbReference type="Gene3D" id="2.60.40.10">
    <property type="entry name" value="Immunoglobulins"/>
    <property type="match status" value="1"/>
</dbReference>
<reference evidence="7" key="1">
    <citation type="submission" date="2025-08" db="UniProtKB">
        <authorList>
            <consortium name="Ensembl"/>
        </authorList>
    </citation>
    <scope>IDENTIFICATION</scope>
</reference>
<dbReference type="GO" id="GO:0004888">
    <property type="term" value="F:transmembrane signaling receptor activity"/>
    <property type="evidence" value="ECO:0007669"/>
    <property type="project" value="TreeGrafter"/>
</dbReference>
<accession>A0A3B3RIF3</accession>
<evidence type="ECO:0000313" key="7">
    <source>
        <dbReference type="Ensembl" id="ENSPKIP00000017471.1"/>
    </source>
</evidence>
<organism evidence="7 8">
    <name type="scientific">Paramormyrops kingsleyae</name>
    <dbReference type="NCBI Taxonomy" id="1676925"/>
    <lineage>
        <taxon>Eukaryota</taxon>
        <taxon>Metazoa</taxon>
        <taxon>Chordata</taxon>
        <taxon>Craniata</taxon>
        <taxon>Vertebrata</taxon>
        <taxon>Euteleostomi</taxon>
        <taxon>Actinopterygii</taxon>
        <taxon>Neopterygii</taxon>
        <taxon>Teleostei</taxon>
        <taxon>Osteoglossocephala</taxon>
        <taxon>Osteoglossomorpha</taxon>
        <taxon>Osteoglossiformes</taxon>
        <taxon>Mormyridae</taxon>
        <taxon>Paramormyrops</taxon>
    </lineage>
</organism>
<evidence type="ECO:0000256" key="4">
    <source>
        <dbReference type="SAM" id="MobiDB-lite"/>
    </source>
</evidence>
<feature type="domain" description="Immunoglobulin V-set" evidence="6">
    <location>
        <begin position="20"/>
        <end position="104"/>
    </location>
</feature>
<evidence type="ECO:0000256" key="3">
    <source>
        <dbReference type="ARBA" id="ARBA00023136"/>
    </source>
</evidence>
<evidence type="ECO:0000256" key="1">
    <source>
        <dbReference type="ARBA" id="ARBA00004370"/>
    </source>
</evidence>
<dbReference type="GeneTree" id="ENSGT00940000154332"/>
<keyword evidence="2 5" id="KW-0812">Transmembrane</keyword>
<dbReference type="InterPro" id="IPR050671">
    <property type="entry name" value="CD300_family_receptors"/>
</dbReference>
<dbReference type="InterPro" id="IPR013106">
    <property type="entry name" value="Ig_V-set"/>
</dbReference>
<evidence type="ECO:0000256" key="5">
    <source>
        <dbReference type="SAM" id="Phobius"/>
    </source>
</evidence>
<dbReference type="Pfam" id="PF07686">
    <property type="entry name" value="V-set"/>
    <property type="match status" value="1"/>
</dbReference>
<keyword evidence="3 5" id="KW-0472">Membrane</keyword>
<evidence type="ECO:0000259" key="6">
    <source>
        <dbReference type="Pfam" id="PF07686"/>
    </source>
</evidence>
<protein>
    <recommendedName>
        <fullName evidence="6">Immunoglobulin V-set domain-containing protein</fullName>
    </recommendedName>
</protein>
<dbReference type="CDD" id="cd05716">
    <property type="entry name" value="IgV_pIgR_like"/>
    <property type="match status" value="1"/>
</dbReference>
<dbReference type="SUPFAM" id="SSF48726">
    <property type="entry name" value="Immunoglobulin"/>
    <property type="match status" value="1"/>
</dbReference>
<keyword evidence="5" id="KW-1133">Transmembrane helix</keyword>
<dbReference type="AlphaFoldDB" id="A0A3B3RIF3"/>
<sequence length="246" mass="27058">MFLTLHHSYFVPIDAQSVWTESWVSAERGGSVTIPCYYDQMHKLHVKYWCRGSNWYSCSILARSDSNQPAGKVSISDDPAHLVFNVTMRDLQDEDADTYWCAIWIEFAVDPGVFLPLMISSGNVKNITGKELPAGPPTASSGVSPKEVSSTDSTESSSSQLVLLLTLGLLLLLVILLAIVMVAMLNRQGKRPASNDDTQNRLANIPSVDPKNAMIYSTITLQNQEELSSEDPAGLMVYSTLVLKQT</sequence>
<dbReference type="PANTHER" id="PTHR11860">
    <property type="entry name" value="POLYMERIC-IMMUNOGLOBULIN RECEPTOR"/>
    <property type="match status" value="1"/>
</dbReference>
<proteinExistence type="predicted"/>